<dbReference type="Gene3D" id="3.30.450.20">
    <property type="entry name" value="PAS domain"/>
    <property type="match status" value="8"/>
</dbReference>
<dbReference type="InterPro" id="IPR003594">
    <property type="entry name" value="HATPase_dom"/>
</dbReference>
<dbReference type="SUPFAM" id="SSF55785">
    <property type="entry name" value="PYP-like sensor domain (PAS domain)"/>
    <property type="match status" value="8"/>
</dbReference>
<evidence type="ECO:0000256" key="5">
    <source>
        <dbReference type="ARBA" id="ARBA00022777"/>
    </source>
</evidence>
<dbReference type="Proteomes" id="UP000289792">
    <property type="component" value="Unassembled WGS sequence"/>
</dbReference>
<dbReference type="InterPro" id="IPR001610">
    <property type="entry name" value="PAC"/>
</dbReference>
<dbReference type="PROSITE" id="PS50113">
    <property type="entry name" value="PAC"/>
    <property type="match status" value="4"/>
</dbReference>
<keyword evidence="4" id="KW-0808">Transferase</keyword>
<feature type="domain" description="PAS" evidence="7">
    <location>
        <begin position="399"/>
        <end position="469"/>
    </location>
</feature>
<feature type="domain" description="PAS" evidence="7">
    <location>
        <begin position="169"/>
        <end position="214"/>
    </location>
</feature>
<dbReference type="Pfam" id="PF02518">
    <property type="entry name" value="HATPase_c"/>
    <property type="match status" value="1"/>
</dbReference>
<dbReference type="InterPro" id="IPR000014">
    <property type="entry name" value="PAS"/>
</dbReference>
<evidence type="ECO:0000259" key="6">
    <source>
        <dbReference type="PROSITE" id="PS50109"/>
    </source>
</evidence>
<accession>A0A4Q0XG85</accession>
<comment type="caution">
    <text evidence="9">The sequence shown here is derived from an EMBL/GenBank/DDBJ whole genome shotgun (WGS) entry which is preliminary data.</text>
</comment>
<dbReference type="SMART" id="SM00091">
    <property type="entry name" value="PAS"/>
    <property type="match status" value="6"/>
</dbReference>
<dbReference type="CDD" id="cd00130">
    <property type="entry name" value="PAS"/>
    <property type="match status" value="6"/>
</dbReference>
<organism evidence="9 10">
    <name type="scientific">Gelidibacter gilvus</name>
    <dbReference type="NCBI Taxonomy" id="59602"/>
    <lineage>
        <taxon>Bacteria</taxon>
        <taxon>Pseudomonadati</taxon>
        <taxon>Bacteroidota</taxon>
        <taxon>Flavobacteriia</taxon>
        <taxon>Flavobacteriales</taxon>
        <taxon>Flavobacteriaceae</taxon>
        <taxon>Gelidibacter</taxon>
    </lineage>
</organism>
<feature type="domain" description="Histidine kinase" evidence="6">
    <location>
        <begin position="1044"/>
        <end position="1257"/>
    </location>
</feature>
<evidence type="ECO:0000256" key="4">
    <source>
        <dbReference type="ARBA" id="ARBA00022679"/>
    </source>
</evidence>
<dbReference type="InterPro" id="IPR036890">
    <property type="entry name" value="HATPase_C_sf"/>
</dbReference>
<dbReference type="EC" id="2.7.13.3" evidence="2"/>
<dbReference type="PRINTS" id="PR00344">
    <property type="entry name" value="BCTRLSENSOR"/>
</dbReference>
<dbReference type="PANTHER" id="PTHR43304:SF1">
    <property type="entry name" value="PAC DOMAIN-CONTAINING PROTEIN"/>
    <property type="match status" value="1"/>
</dbReference>
<protein>
    <recommendedName>
        <fullName evidence="2">histidine kinase</fullName>
        <ecNumber evidence="2">2.7.13.3</ecNumber>
    </recommendedName>
</protein>
<evidence type="ECO:0000256" key="3">
    <source>
        <dbReference type="ARBA" id="ARBA00022553"/>
    </source>
</evidence>
<dbReference type="InterPro" id="IPR005467">
    <property type="entry name" value="His_kinase_dom"/>
</dbReference>
<dbReference type="RefSeq" id="WP_129017221.1">
    <property type="nucleotide sequence ID" value="NZ_SDDZ01000004.1"/>
</dbReference>
<evidence type="ECO:0000259" key="8">
    <source>
        <dbReference type="PROSITE" id="PS50113"/>
    </source>
</evidence>
<keyword evidence="3" id="KW-0597">Phosphoprotein</keyword>
<name>A0A4Q0XG85_9FLAO</name>
<keyword evidence="5" id="KW-0418">Kinase</keyword>
<dbReference type="PROSITE" id="PS50112">
    <property type="entry name" value="PAS"/>
    <property type="match status" value="3"/>
</dbReference>
<dbReference type="SMART" id="SM00086">
    <property type="entry name" value="PAC"/>
    <property type="match status" value="5"/>
</dbReference>
<proteinExistence type="predicted"/>
<evidence type="ECO:0000256" key="2">
    <source>
        <dbReference type="ARBA" id="ARBA00012438"/>
    </source>
</evidence>
<keyword evidence="10" id="KW-1185">Reference proteome</keyword>
<dbReference type="EMBL" id="SDDZ01000004">
    <property type="protein sequence ID" value="RXJ50251.1"/>
    <property type="molecule type" value="Genomic_DNA"/>
</dbReference>
<evidence type="ECO:0000313" key="10">
    <source>
        <dbReference type="Proteomes" id="UP000289792"/>
    </source>
</evidence>
<evidence type="ECO:0000259" key="7">
    <source>
        <dbReference type="PROSITE" id="PS50112"/>
    </source>
</evidence>
<dbReference type="InterPro" id="IPR035965">
    <property type="entry name" value="PAS-like_dom_sf"/>
</dbReference>
<dbReference type="Pfam" id="PF13426">
    <property type="entry name" value="PAS_9"/>
    <property type="match status" value="3"/>
</dbReference>
<evidence type="ECO:0000256" key="1">
    <source>
        <dbReference type="ARBA" id="ARBA00000085"/>
    </source>
</evidence>
<dbReference type="GO" id="GO:0004673">
    <property type="term" value="F:protein histidine kinase activity"/>
    <property type="evidence" value="ECO:0007669"/>
    <property type="project" value="UniProtKB-EC"/>
</dbReference>
<dbReference type="PANTHER" id="PTHR43304">
    <property type="entry name" value="PHYTOCHROME-LIKE PROTEIN CPH1"/>
    <property type="match status" value="1"/>
</dbReference>
<dbReference type="NCBIfam" id="TIGR00229">
    <property type="entry name" value="sensory_box"/>
    <property type="match status" value="4"/>
</dbReference>
<gene>
    <name evidence="9" type="ORF">ESZ48_09745</name>
</gene>
<dbReference type="AlphaFoldDB" id="A0A4Q0XG85"/>
<feature type="domain" description="PAS" evidence="7">
    <location>
        <begin position="907"/>
        <end position="977"/>
    </location>
</feature>
<sequence length="1258" mass="144497">MININPQSVQFSIVDSTIFELFNSELYDGVWYFEKSQPEKFYISKNFKVLLGYEPNRKLLWETILHPDDINKFQEQLSAICGKEEIGIHEDLRLIHKCGDILWMQCHIYFKPNSEKGLEFIFIAFKNISTTRHTELELNHRHKRAHAILNDSSIGTWESNLVTGKSICNESLATIIGYSVEELNNFAIDIWHALTHPEDIKKSRQLLEEHISTKSSCFISECRMRVKNGDWVWVATIGKVIKYTTNGQPESLGGILYDISDRKNTEQQLEKYKNLLEGVNQAAEIGVWEVDLETDNIYLSPEIKKMFGVPMSFESNLEDVVSFFKEGESRQKVIDAFQNAIKNGTNYDIELQSITSDDKVIWTRSIGVSEFKDGKCTRLFGFFQNIHEKTIATKKLALKEELFRKTFSHAPVGMAIIDLKGNISQVNKNLCECLGQTENELLQNNFNKFSHPDDKNLSNDHVIELLKGERESFKLDKRYIHKNGDTIWTQISVSSIKNELNEITNFIVQVQDITDRKTNELLLINYKDLLERSNYVAKIGSWEINIGDHTVTWSKSMHTILKTKDHFVPNFNESIDFFTSTPQQKDLLKSSLNKGLKEGVNFDIETLAKTYGKKQKWIRIIGISEFVNGQCTRLYGLIQDINDIKKAQLAIAVKEEQWRTTFNHAKAGMALINFSGYADNVNKSLCDIFGYTMREMQEVGIKDISLSEDLGSNIELMNDLIHRRIENFTDDLRFLHKNGHTIWTNVSVSAVKNDYNQFTHMVAQVVDITESKTNQLLLKKYKESLERSNKLAKIGSWEMDPESENLFWNENLGRLLGNTEFTPRNLREFIAYFALDNNQDQLTTLVIEALDHGTNFDVEIPLKTTKGIRWMRLLGISDFENGTCKMLHGLVQDIDDFKKAQLEIVLREEEFRQTFWHAPIGMALLDLNGKIVKVNPVICETFGYTEDEMIAIEKGAVSHPEDLELSNKLLADVLSGKRESFQQEKRYFHKNGNLIWAILSISAVKNDKGETTHLVLQASDITDKRLLTESLKEHNNRLQNYAHIVSHNLRSHTGNLSMLLELTEINNNQTCDKELFEHIKSASHNMNETVQHLSEIVEINNLIKDTLVPQNLRKRVNKSIENIQTTLSQINGEMTIKVNEDYMVYAVPSYLDSIVLNILTNAIKYRSPYRLLKIEIKAGQKNGHTFLSITDNGLGIDLEKNDSKIFGMYKTFHEHKDARGIGLFISKNQIEAMGGSIEVESKPNIGSTFTIYFKDEKN</sequence>
<feature type="domain" description="PAC" evidence="8">
    <location>
        <begin position="981"/>
        <end position="1033"/>
    </location>
</feature>
<feature type="domain" description="PAC" evidence="8">
    <location>
        <begin position="473"/>
        <end position="525"/>
    </location>
</feature>
<dbReference type="PROSITE" id="PS50109">
    <property type="entry name" value="HIS_KIN"/>
    <property type="match status" value="1"/>
</dbReference>
<dbReference type="SUPFAM" id="SSF55874">
    <property type="entry name" value="ATPase domain of HSP90 chaperone/DNA topoisomerase II/histidine kinase"/>
    <property type="match status" value="1"/>
</dbReference>
<feature type="domain" description="PAC" evidence="8">
    <location>
        <begin position="218"/>
        <end position="271"/>
    </location>
</feature>
<dbReference type="OrthoDB" id="5522855at2"/>
<dbReference type="Gene3D" id="3.30.565.10">
    <property type="entry name" value="Histidine kinase-like ATPase, C-terminal domain"/>
    <property type="match status" value="1"/>
</dbReference>
<comment type="catalytic activity">
    <reaction evidence="1">
        <text>ATP + protein L-histidine = ADP + protein N-phospho-L-histidine.</text>
        <dbReference type="EC" id="2.7.13.3"/>
    </reaction>
</comment>
<reference evidence="9 10" key="1">
    <citation type="submission" date="2019-01" db="EMBL/GenBank/DDBJ databases">
        <title>Genome sequence of the Antarctic species Gelidibacter gilvus ACAM 158(T).</title>
        <authorList>
            <person name="Bowman J.P."/>
        </authorList>
    </citation>
    <scope>NUCLEOTIDE SEQUENCE [LARGE SCALE GENOMIC DNA]</scope>
    <source>
        <strain evidence="9 10">IC158</strain>
    </source>
</reference>
<dbReference type="InterPro" id="IPR000700">
    <property type="entry name" value="PAS-assoc_C"/>
</dbReference>
<feature type="domain" description="PAC" evidence="8">
    <location>
        <begin position="728"/>
        <end position="780"/>
    </location>
</feature>
<evidence type="ECO:0000313" key="9">
    <source>
        <dbReference type="EMBL" id="RXJ50251.1"/>
    </source>
</evidence>
<dbReference type="Pfam" id="PF08447">
    <property type="entry name" value="PAS_3"/>
    <property type="match status" value="3"/>
</dbReference>
<dbReference type="InterPro" id="IPR013655">
    <property type="entry name" value="PAS_fold_3"/>
</dbReference>
<dbReference type="InterPro" id="IPR052162">
    <property type="entry name" value="Sensor_kinase/Photoreceptor"/>
</dbReference>
<dbReference type="InterPro" id="IPR004358">
    <property type="entry name" value="Sig_transdc_His_kin-like_C"/>
</dbReference>
<dbReference type="SMART" id="SM00387">
    <property type="entry name" value="HATPase_c"/>
    <property type="match status" value="1"/>
</dbReference>